<keyword evidence="5" id="KW-1185">Reference proteome</keyword>
<feature type="transmembrane region" description="Helical" evidence="2">
    <location>
        <begin position="76"/>
        <end position="96"/>
    </location>
</feature>
<keyword evidence="2" id="KW-0472">Membrane</keyword>
<dbReference type="RefSeq" id="WP_109947890.1">
    <property type="nucleotide sequence ID" value="NZ_QGGF01000787.1"/>
</dbReference>
<evidence type="ECO:0000313" key="4">
    <source>
        <dbReference type="EMBL" id="PWU43690.1"/>
    </source>
</evidence>
<feature type="transmembrane region" description="Helical" evidence="2">
    <location>
        <begin position="108"/>
        <end position="131"/>
    </location>
</feature>
<comment type="caution">
    <text evidence="4">The sequence shown here is derived from an EMBL/GenBank/DDBJ whole genome shotgun (WGS) entry which is preliminary data.</text>
</comment>
<dbReference type="OrthoDB" id="9811720at2"/>
<name>A0A317JTK1_9ACTN</name>
<dbReference type="AlphaFoldDB" id="A0A317JTK1"/>
<dbReference type="Pfam" id="PF04982">
    <property type="entry name" value="TM_HPP"/>
    <property type="match status" value="1"/>
</dbReference>
<evidence type="ECO:0000256" key="2">
    <source>
        <dbReference type="SAM" id="Phobius"/>
    </source>
</evidence>
<feature type="transmembrane region" description="Helical" evidence="2">
    <location>
        <begin position="27"/>
        <end position="45"/>
    </location>
</feature>
<evidence type="ECO:0000313" key="5">
    <source>
        <dbReference type="Proteomes" id="UP000245683"/>
    </source>
</evidence>
<feature type="transmembrane region" description="Helical" evidence="2">
    <location>
        <begin position="151"/>
        <end position="170"/>
    </location>
</feature>
<reference evidence="5" key="1">
    <citation type="submission" date="2018-05" db="EMBL/GenBank/DDBJ databases">
        <title>Micromonospora globispora sp. nov. and Micromonospora rugosa sp. nov., isolated from marine sediment.</title>
        <authorList>
            <person name="Carro L."/>
            <person name="Aysel V."/>
            <person name="Cetin D."/>
            <person name="Igual J.M."/>
            <person name="Klenk H.-P."/>
            <person name="Trujillo M.E."/>
            <person name="Sahin N."/>
        </authorList>
    </citation>
    <scope>NUCLEOTIDE SEQUENCE [LARGE SCALE GENOMIC DNA]</scope>
    <source>
        <strain evidence="5">S2904</strain>
    </source>
</reference>
<gene>
    <name evidence="4" type="ORF">DLJ46_30090</name>
</gene>
<feature type="region of interest" description="Disordered" evidence="1">
    <location>
        <begin position="1"/>
        <end position="23"/>
    </location>
</feature>
<dbReference type="InterPro" id="IPR007065">
    <property type="entry name" value="HPP"/>
</dbReference>
<dbReference type="InterPro" id="IPR058581">
    <property type="entry name" value="TM_HPP"/>
</dbReference>
<accession>A0A317JTK1</accession>
<organism evidence="4 5">
    <name type="scientific">Micromonospora globispora</name>
    <dbReference type="NCBI Taxonomy" id="1450148"/>
    <lineage>
        <taxon>Bacteria</taxon>
        <taxon>Bacillati</taxon>
        <taxon>Actinomycetota</taxon>
        <taxon>Actinomycetes</taxon>
        <taxon>Micromonosporales</taxon>
        <taxon>Micromonosporaceae</taxon>
        <taxon>Micromonospora</taxon>
    </lineage>
</organism>
<dbReference type="Proteomes" id="UP000245683">
    <property type="component" value="Unassembled WGS sequence"/>
</dbReference>
<keyword evidence="2" id="KW-1133">Transmembrane helix</keyword>
<proteinExistence type="predicted"/>
<feature type="compositionally biased region" description="Polar residues" evidence="1">
    <location>
        <begin position="1"/>
        <end position="12"/>
    </location>
</feature>
<sequence length="189" mass="19593">MPVQTDESPSRVQTHESPSRVSTATRAFGGSAVALVVAGTVALLTRQPWLFPSLGPAVMLHIEQPDKPESSPRNTVIGHLVALLAGYAMLVVTGLADNPSALQEGFSVPRIIAAAGSLAITAAVLVLLNAAHPPAGATTLIVGLGLLKTPTQLVIAFAAVVLVTVVDLLFNRSTGRKMPVWRAPAAKEE</sequence>
<protein>
    <submittedName>
        <fullName evidence="4">HPP family protein</fullName>
    </submittedName>
</protein>
<dbReference type="EMBL" id="QGSV01000405">
    <property type="protein sequence ID" value="PWU43690.1"/>
    <property type="molecule type" value="Genomic_DNA"/>
</dbReference>
<keyword evidence="2" id="KW-0812">Transmembrane</keyword>
<dbReference type="PANTHER" id="PTHR33741:SF5">
    <property type="entry name" value="TRANSMEMBRANE PROTEIN DDB_G0269096-RELATED"/>
    <property type="match status" value="1"/>
</dbReference>
<evidence type="ECO:0000256" key="1">
    <source>
        <dbReference type="SAM" id="MobiDB-lite"/>
    </source>
</evidence>
<evidence type="ECO:0000259" key="3">
    <source>
        <dbReference type="Pfam" id="PF04982"/>
    </source>
</evidence>
<feature type="domain" description="HPP transmembrane region" evidence="3">
    <location>
        <begin position="20"/>
        <end position="179"/>
    </location>
</feature>
<dbReference type="PANTHER" id="PTHR33741">
    <property type="entry name" value="TRANSMEMBRANE PROTEIN DDB_G0269096-RELATED"/>
    <property type="match status" value="1"/>
</dbReference>